<name>A0A4P2VNE7_FLUSA</name>
<evidence type="ECO:0000313" key="2">
    <source>
        <dbReference type="EMBL" id="BBH53109.1"/>
    </source>
</evidence>
<sequence length="243" mass="27194">MNNKMNEKAHVINETAVDHSEEVWSKDVYKGFSLGTLGAQTTPFLSAFIKHVKDINNNQAKLIEFGAGSGEHSITLAKEGFSVTAIESSKTAISLMKKRMQNENINLNIIDINIFDYLKKDIRDEFIGIYANAVLHLLTETERQKLYKNFIRIQPHNSILAVSFKGVGDSLQKICTLQENTDAGPIYLGKDKIKRLFVSNPIPLIQEIQNAGYIHIEAIHWAIPDSNIIGEDSVFIGLIAEKP</sequence>
<dbReference type="EMBL" id="AP019368">
    <property type="protein sequence ID" value="BBH53109.1"/>
    <property type="molecule type" value="Genomic_DNA"/>
</dbReference>
<dbReference type="RefSeq" id="WP_130608301.1">
    <property type="nucleotide sequence ID" value="NZ_AP019368.1"/>
</dbReference>
<reference evidence="2 3" key="1">
    <citation type="submission" date="2018-12" db="EMBL/GenBank/DDBJ databases">
        <title>Rubrispira sanarue gen. nov., sp., nov., a member of the order Silvanigrellales, isolated from a brackish lake in Hamamatsu Japan.</title>
        <authorList>
            <person name="Maejima Y."/>
            <person name="Iino T."/>
            <person name="Muraguchi Y."/>
            <person name="Fukuda K."/>
            <person name="Nojiri H."/>
            <person name="Ohkuma M."/>
            <person name="Moriuchi R."/>
            <person name="Dohra H."/>
            <person name="Kimbara K."/>
            <person name="Shintani M."/>
        </authorList>
    </citation>
    <scope>NUCLEOTIDE SEQUENCE [LARGE SCALE GENOMIC DNA]</scope>
    <source>
        <strain evidence="2 3">RF1110005</strain>
    </source>
</reference>
<dbReference type="InterPro" id="IPR029063">
    <property type="entry name" value="SAM-dependent_MTases_sf"/>
</dbReference>
<dbReference type="Gene3D" id="3.40.50.150">
    <property type="entry name" value="Vaccinia Virus protein VP39"/>
    <property type="match status" value="1"/>
</dbReference>
<dbReference type="SUPFAM" id="SSF53335">
    <property type="entry name" value="S-adenosyl-L-methionine-dependent methyltransferases"/>
    <property type="match status" value="1"/>
</dbReference>
<accession>A0A4P2VNE7</accession>
<keyword evidence="3" id="KW-1185">Reference proteome</keyword>
<protein>
    <recommendedName>
        <fullName evidence="1">Methyltransferase domain-containing protein</fullName>
    </recommendedName>
</protein>
<dbReference type="Pfam" id="PF13649">
    <property type="entry name" value="Methyltransf_25"/>
    <property type="match status" value="1"/>
</dbReference>
<dbReference type="InterPro" id="IPR041698">
    <property type="entry name" value="Methyltransf_25"/>
</dbReference>
<dbReference type="Proteomes" id="UP000291236">
    <property type="component" value="Chromosome"/>
</dbReference>
<organism evidence="2 3">
    <name type="scientific">Fluviispira sanaruensis</name>
    <dbReference type="NCBI Taxonomy" id="2493639"/>
    <lineage>
        <taxon>Bacteria</taxon>
        <taxon>Pseudomonadati</taxon>
        <taxon>Bdellovibrionota</taxon>
        <taxon>Oligoflexia</taxon>
        <taxon>Silvanigrellales</taxon>
        <taxon>Silvanigrellaceae</taxon>
        <taxon>Fluviispira</taxon>
    </lineage>
</organism>
<dbReference type="KEGG" id="sbf:JCM31447_15520"/>
<dbReference type="CDD" id="cd02440">
    <property type="entry name" value="AdoMet_MTases"/>
    <property type="match status" value="1"/>
</dbReference>
<proteinExistence type="predicted"/>
<evidence type="ECO:0000259" key="1">
    <source>
        <dbReference type="Pfam" id="PF13649"/>
    </source>
</evidence>
<feature type="domain" description="Methyltransferase" evidence="1">
    <location>
        <begin position="64"/>
        <end position="153"/>
    </location>
</feature>
<dbReference type="OrthoDB" id="5298787at2"/>
<gene>
    <name evidence="2" type="ORF">JCM31447_15520</name>
</gene>
<dbReference type="AlphaFoldDB" id="A0A4P2VNE7"/>
<evidence type="ECO:0000313" key="3">
    <source>
        <dbReference type="Proteomes" id="UP000291236"/>
    </source>
</evidence>